<gene>
    <name evidence="3" type="ORF">LTR78_009890</name>
</gene>
<feature type="region of interest" description="Disordered" evidence="1">
    <location>
        <begin position="343"/>
        <end position="367"/>
    </location>
</feature>
<dbReference type="Pfam" id="PF06966">
    <property type="entry name" value="DUF1295"/>
    <property type="match status" value="1"/>
</dbReference>
<keyword evidence="4" id="KW-1185">Reference proteome</keyword>
<dbReference type="Gene3D" id="1.20.120.1630">
    <property type="match status" value="1"/>
</dbReference>
<dbReference type="PANTHER" id="PTHR32251:SF23">
    <property type="entry name" value="3-OXO-5-ALPHA-STEROID 4-DEHYDROGENASE (DUF1295)"/>
    <property type="match status" value="1"/>
</dbReference>
<dbReference type="GO" id="GO:0016020">
    <property type="term" value="C:membrane"/>
    <property type="evidence" value="ECO:0007669"/>
    <property type="project" value="TreeGrafter"/>
</dbReference>
<accession>A0AAE0TNT2</accession>
<feature type="transmembrane region" description="Helical" evidence="2">
    <location>
        <begin position="202"/>
        <end position="222"/>
    </location>
</feature>
<protein>
    <recommendedName>
        <fullName evidence="5">DUF1295-domain-containing protein</fullName>
    </recommendedName>
</protein>
<dbReference type="AlphaFoldDB" id="A0AAE0TNT2"/>
<evidence type="ECO:0000256" key="2">
    <source>
        <dbReference type="SAM" id="Phobius"/>
    </source>
</evidence>
<sequence>MLIPPTGVVLPAITSLSDCATWSKVVEPYIPQLYALPGNIATHITDPSALKNIYASTNPVISGFAFSLFCFPIFLVVSEINKNYSQVDRVWSILPTIYHIHYAIWARANGLPTGKVDSVLTFSLIWTARLTYNYWRKGGYNIGSEDYRWELIKGKIGQPWFFLLNVVFIASMQSVLLFAVTTPTYLLVLTSRLSALQTPLEQGIATFLARFLLCLVAFEWFADGQQWTYHEAKHAYQETAKVHEGWTRAQLDRGFNTTGLFKYSRHPNFAAEQTIWITLYSWAAWETGVPWNWTVGGVISYVLVFAGSTPITEWISSGKYPEYSLYQKRVGVFLPWPFGKGWTEEEAEREGPKLVERKKQRDAKKKR</sequence>
<evidence type="ECO:0000313" key="4">
    <source>
        <dbReference type="Proteomes" id="UP001274830"/>
    </source>
</evidence>
<feature type="compositionally biased region" description="Basic and acidic residues" evidence="1">
    <location>
        <begin position="349"/>
        <end position="359"/>
    </location>
</feature>
<dbReference type="InterPro" id="IPR010721">
    <property type="entry name" value="UstE-like"/>
</dbReference>
<dbReference type="Proteomes" id="UP001274830">
    <property type="component" value="Unassembled WGS sequence"/>
</dbReference>
<keyword evidence="2" id="KW-0472">Membrane</keyword>
<keyword evidence="2" id="KW-0812">Transmembrane</keyword>
<dbReference type="EMBL" id="JAUTXT010000060">
    <property type="protein sequence ID" value="KAK3670235.1"/>
    <property type="molecule type" value="Genomic_DNA"/>
</dbReference>
<evidence type="ECO:0000256" key="1">
    <source>
        <dbReference type="SAM" id="MobiDB-lite"/>
    </source>
</evidence>
<feature type="transmembrane region" description="Helical" evidence="2">
    <location>
        <begin position="160"/>
        <end position="182"/>
    </location>
</feature>
<name>A0AAE0TNT2_9PEZI</name>
<dbReference type="PANTHER" id="PTHR32251">
    <property type="entry name" value="3-OXO-5-ALPHA-STEROID 4-DEHYDROGENASE"/>
    <property type="match status" value="1"/>
</dbReference>
<keyword evidence="2" id="KW-1133">Transmembrane helix</keyword>
<feature type="transmembrane region" description="Helical" evidence="2">
    <location>
        <begin position="60"/>
        <end position="77"/>
    </location>
</feature>
<organism evidence="3 4">
    <name type="scientific">Recurvomyces mirabilis</name>
    <dbReference type="NCBI Taxonomy" id="574656"/>
    <lineage>
        <taxon>Eukaryota</taxon>
        <taxon>Fungi</taxon>
        <taxon>Dikarya</taxon>
        <taxon>Ascomycota</taxon>
        <taxon>Pezizomycotina</taxon>
        <taxon>Dothideomycetes</taxon>
        <taxon>Dothideomycetidae</taxon>
        <taxon>Mycosphaerellales</taxon>
        <taxon>Teratosphaeriaceae</taxon>
        <taxon>Recurvomyces</taxon>
    </lineage>
</organism>
<reference evidence="3" key="1">
    <citation type="submission" date="2023-07" db="EMBL/GenBank/DDBJ databases">
        <title>Black Yeasts Isolated from many extreme environments.</title>
        <authorList>
            <person name="Coleine C."/>
            <person name="Stajich J.E."/>
            <person name="Selbmann L."/>
        </authorList>
    </citation>
    <scope>NUCLEOTIDE SEQUENCE</scope>
    <source>
        <strain evidence="3">CCFEE 5485</strain>
    </source>
</reference>
<evidence type="ECO:0008006" key="5">
    <source>
        <dbReference type="Google" id="ProtNLM"/>
    </source>
</evidence>
<proteinExistence type="predicted"/>
<comment type="caution">
    <text evidence="3">The sequence shown here is derived from an EMBL/GenBank/DDBJ whole genome shotgun (WGS) entry which is preliminary data.</text>
</comment>
<evidence type="ECO:0000313" key="3">
    <source>
        <dbReference type="EMBL" id="KAK3670235.1"/>
    </source>
</evidence>